<sequence>MCQSQAFIDIDKVYNTATFLTLVRKEHYLMTYRKCDCAQVPQYRSDNSRKMDALSLVGGNSTPTIAIPPGEASACLPKVRPLIRVLALRHPVEHLESKEVLLFRFKCSLLCIIETTCSNVF</sequence>
<evidence type="ECO:0000313" key="1">
    <source>
        <dbReference type="EMBL" id="GBM31372.1"/>
    </source>
</evidence>
<dbReference type="Proteomes" id="UP000499080">
    <property type="component" value="Unassembled WGS sequence"/>
</dbReference>
<dbReference type="AlphaFoldDB" id="A0A4Y2EQ58"/>
<organism evidence="1 2">
    <name type="scientific">Araneus ventricosus</name>
    <name type="common">Orbweaver spider</name>
    <name type="synonym">Epeira ventricosa</name>
    <dbReference type="NCBI Taxonomy" id="182803"/>
    <lineage>
        <taxon>Eukaryota</taxon>
        <taxon>Metazoa</taxon>
        <taxon>Ecdysozoa</taxon>
        <taxon>Arthropoda</taxon>
        <taxon>Chelicerata</taxon>
        <taxon>Arachnida</taxon>
        <taxon>Araneae</taxon>
        <taxon>Araneomorphae</taxon>
        <taxon>Entelegynae</taxon>
        <taxon>Araneoidea</taxon>
        <taxon>Araneidae</taxon>
        <taxon>Araneus</taxon>
    </lineage>
</organism>
<dbReference type="EMBL" id="BGPR01000682">
    <property type="protein sequence ID" value="GBM31372.1"/>
    <property type="molecule type" value="Genomic_DNA"/>
</dbReference>
<protein>
    <submittedName>
        <fullName evidence="1">Uncharacterized protein</fullName>
    </submittedName>
</protein>
<accession>A0A4Y2EQ58</accession>
<gene>
    <name evidence="1" type="ORF">AVEN_99594_1</name>
</gene>
<comment type="caution">
    <text evidence="1">The sequence shown here is derived from an EMBL/GenBank/DDBJ whole genome shotgun (WGS) entry which is preliminary data.</text>
</comment>
<evidence type="ECO:0000313" key="2">
    <source>
        <dbReference type="Proteomes" id="UP000499080"/>
    </source>
</evidence>
<reference evidence="1 2" key="1">
    <citation type="journal article" date="2019" name="Sci. Rep.">
        <title>Orb-weaving spider Araneus ventricosus genome elucidates the spidroin gene catalogue.</title>
        <authorList>
            <person name="Kono N."/>
            <person name="Nakamura H."/>
            <person name="Ohtoshi R."/>
            <person name="Moran D.A.P."/>
            <person name="Shinohara A."/>
            <person name="Yoshida Y."/>
            <person name="Fujiwara M."/>
            <person name="Mori M."/>
            <person name="Tomita M."/>
            <person name="Arakawa K."/>
        </authorList>
    </citation>
    <scope>NUCLEOTIDE SEQUENCE [LARGE SCALE GENOMIC DNA]</scope>
</reference>
<proteinExistence type="predicted"/>
<keyword evidence="2" id="KW-1185">Reference proteome</keyword>
<name>A0A4Y2EQ58_ARAVE</name>